<proteinExistence type="predicted"/>
<comment type="caution">
    <text evidence="1">The sequence shown here is derived from an EMBL/GenBank/DDBJ whole genome shotgun (WGS) entry which is preliminary data.</text>
</comment>
<accession>A0AAD7XFK2</accession>
<evidence type="ECO:0000313" key="2">
    <source>
        <dbReference type="Proteomes" id="UP001215151"/>
    </source>
</evidence>
<keyword evidence="2" id="KW-1185">Reference proteome</keyword>
<sequence length="90" mass="9798">MLWSTFAGVPPSSESVRDYPRAKLPRTLTVYLKLLHDSGDMSGPEKGKESRNVDGIGAIAQAPFRAVCVDDVVDNLDRLLSPSNDVNRLA</sequence>
<evidence type="ECO:0000313" key="1">
    <source>
        <dbReference type="EMBL" id="KAJ8488509.1"/>
    </source>
</evidence>
<dbReference type="EMBL" id="JAPEVG010000062">
    <property type="protein sequence ID" value="KAJ8488509.1"/>
    <property type="molecule type" value="Genomic_DNA"/>
</dbReference>
<organism evidence="1 2">
    <name type="scientific">Trametes cubensis</name>
    <dbReference type="NCBI Taxonomy" id="1111947"/>
    <lineage>
        <taxon>Eukaryota</taxon>
        <taxon>Fungi</taxon>
        <taxon>Dikarya</taxon>
        <taxon>Basidiomycota</taxon>
        <taxon>Agaricomycotina</taxon>
        <taxon>Agaricomycetes</taxon>
        <taxon>Polyporales</taxon>
        <taxon>Polyporaceae</taxon>
        <taxon>Trametes</taxon>
    </lineage>
</organism>
<gene>
    <name evidence="1" type="ORF">ONZ51_g3500</name>
</gene>
<dbReference type="Proteomes" id="UP001215151">
    <property type="component" value="Unassembled WGS sequence"/>
</dbReference>
<reference evidence="1" key="1">
    <citation type="submission" date="2022-11" db="EMBL/GenBank/DDBJ databases">
        <title>Genome Sequence of Cubamyces cubensis.</title>
        <authorList>
            <person name="Buettner E."/>
        </authorList>
    </citation>
    <scope>NUCLEOTIDE SEQUENCE</scope>
    <source>
        <strain evidence="1">MPL-01</strain>
    </source>
</reference>
<protein>
    <submittedName>
        <fullName evidence="1">Uncharacterized protein</fullName>
    </submittedName>
</protein>
<dbReference type="AlphaFoldDB" id="A0AAD7XFK2"/>
<name>A0AAD7XFK2_9APHY</name>